<feature type="compositionally biased region" description="Low complexity" evidence="1">
    <location>
        <begin position="35"/>
        <end position="46"/>
    </location>
</feature>
<name>A0A653DA61_CALMS</name>
<gene>
    <name evidence="2" type="ORF">CALMAC_LOCUS15796</name>
</gene>
<dbReference type="Proteomes" id="UP000410492">
    <property type="component" value="Unassembled WGS sequence"/>
</dbReference>
<dbReference type="OrthoDB" id="308383at2759"/>
<dbReference type="EMBL" id="CAACVG010010958">
    <property type="protein sequence ID" value="VEN57075.1"/>
    <property type="molecule type" value="Genomic_DNA"/>
</dbReference>
<sequence>MSLERNGEGGSDSGGLWSSRGCKSRSSSGQGGLMGMSLSDTLDLSSSSRSRSRSLATSAAAGIATGGGIKDFASSVLDSSSESALKARKGGAMPPEPFSFSSRAMRVSKSSWLGLFYYNHQDW</sequence>
<protein>
    <submittedName>
        <fullName evidence="2">Uncharacterized protein</fullName>
    </submittedName>
</protein>
<dbReference type="AlphaFoldDB" id="A0A653DA61"/>
<evidence type="ECO:0000313" key="3">
    <source>
        <dbReference type="Proteomes" id="UP000410492"/>
    </source>
</evidence>
<evidence type="ECO:0000313" key="2">
    <source>
        <dbReference type="EMBL" id="VEN57075.1"/>
    </source>
</evidence>
<proteinExistence type="predicted"/>
<organism evidence="2 3">
    <name type="scientific">Callosobruchus maculatus</name>
    <name type="common">Southern cowpea weevil</name>
    <name type="synonym">Pulse bruchid</name>
    <dbReference type="NCBI Taxonomy" id="64391"/>
    <lineage>
        <taxon>Eukaryota</taxon>
        <taxon>Metazoa</taxon>
        <taxon>Ecdysozoa</taxon>
        <taxon>Arthropoda</taxon>
        <taxon>Hexapoda</taxon>
        <taxon>Insecta</taxon>
        <taxon>Pterygota</taxon>
        <taxon>Neoptera</taxon>
        <taxon>Endopterygota</taxon>
        <taxon>Coleoptera</taxon>
        <taxon>Polyphaga</taxon>
        <taxon>Cucujiformia</taxon>
        <taxon>Chrysomeloidea</taxon>
        <taxon>Chrysomelidae</taxon>
        <taxon>Bruchinae</taxon>
        <taxon>Bruchini</taxon>
        <taxon>Callosobruchus</taxon>
    </lineage>
</organism>
<keyword evidence="3" id="KW-1185">Reference proteome</keyword>
<accession>A0A653DA61</accession>
<reference evidence="2 3" key="1">
    <citation type="submission" date="2019-01" db="EMBL/GenBank/DDBJ databases">
        <authorList>
            <person name="Sayadi A."/>
        </authorList>
    </citation>
    <scope>NUCLEOTIDE SEQUENCE [LARGE SCALE GENOMIC DNA]</scope>
</reference>
<evidence type="ECO:0000256" key="1">
    <source>
        <dbReference type="SAM" id="MobiDB-lite"/>
    </source>
</evidence>
<feature type="compositionally biased region" description="Low complexity" evidence="1">
    <location>
        <begin position="18"/>
        <end position="28"/>
    </location>
</feature>
<feature type="region of interest" description="Disordered" evidence="1">
    <location>
        <begin position="1"/>
        <end position="46"/>
    </location>
</feature>